<dbReference type="Proteomes" id="UP001497535">
    <property type="component" value="Unassembled WGS sequence"/>
</dbReference>
<protein>
    <submittedName>
        <fullName evidence="1">Uncharacterized protein</fullName>
    </submittedName>
</protein>
<dbReference type="EMBL" id="CAVMJV010000183">
    <property type="protein sequence ID" value="CAK5121702.1"/>
    <property type="molecule type" value="Genomic_DNA"/>
</dbReference>
<gene>
    <name evidence="1" type="ORF">MENTE1834_LOCUS47087</name>
</gene>
<evidence type="ECO:0000313" key="1">
    <source>
        <dbReference type="EMBL" id="CAK5121702.1"/>
    </source>
</evidence>
<accession>A0ACB1B4L9</accession>
<organism evidence="1 2">
    <name type="scientific">Meloidogyne enterolobii</name>
    <name type="common">Root-knot nematode worm</name>
    <name type="synonym">Meloidogyne mayaguensis</name>
    <dbReference type="NCBI Taxonomy" id="390850"/>
    <lineage>
        <taxon>Eukaryota</taxon>
        <taxon>Metazoa</taxon>
        <taxon>Ecdysozoa</taxon>
        <taxon>Nematoda</taxon>
        <taxon>Chromadorea</taxon>
        <taxon>Rhabditida</taxon>
        <taxon>Tylenchina</taxon>
        <taxon>Tylenchomorpha</taxon>
        <taxon>Tylenchoidea</taxon>
        <taxon>Meloidogynidae</taxon>
        <taxon>Meloidogyninae</taxon>
        <taxon>Meloidogyne</taxon>
    </lineage>
</organism>
<evidence type="ECO:0000313" key="2">
    <source>
        <dbReference type="Proteomes" id="UP001497535"/>
    </source>
</evidence>
<sequence length="452" mass="50732">MDVKSSTIYNFPNSSSYNSQRLHSDDISNENETVSGNDIVIKQHMKKMVGGDFKAFSPITPVKACSPITSTPKSTRSSFRSSSTLRRQQGSRQRQDVIPEGAAITDVQLLQLIQAQRDLMDQAAAAIAFCKKKYSYSGNLQEVHLTDFSNFCSLFQLISQRILLVSQERLIMFNRKLDELKDHRFLPNFTPQLDDIPESVDLETEDGTTEDFGGTASVNGGTASFACRHSPTYTLFIEKFVLHLNPSFSMKKIDKDSSYAFIILCRYSDYIHATQISSMLDIGELRNNKVKIRELIAFEELPADFCIMVEVFALRLGKRWDHKWQSVWDLAARTFRSIRRIFSSRGNNNDQVQSASNGVKGASFSASSVLMQPTAPISSDFQRCGYLHLNRDSLSLGKEKFYLIDADYPLEGSIEVCAHYTSRNMPVTDWPDTDRDIGAGGMAAFSGTNSPI</sequence>
<name>A0ACB1B4L9_MELEN</name>
<reference evidence="1" key="1">
    <citation type="submission" date="2023-11" db="EMBL/GenBank/DDBJ databases">
        <authorList>
            <person name="Poullet M."/>
        </authorList>
    </citation>
    <scope>NUCLEOTIDE SEQUENCE</scope>
    <source>
        <strain evidence="1">E1834</strain>
    </source>
</reference>
<keyword evidence="2" id="KW-1185">Reference proteome</keyword>
<comment type="caution">
    <text evidence="1">The sequence shown here is derived from an EMBL/GenBank/DDBJ whole genome shotgun (WGS) entry which is preliminary data.</text>
</comment>
<proteinExistence type="predicted"/>